<name>A0ABU7QM92_AVIPA</name>
<proteinExistence type="predicted"/>
<protein>
    <submittedName>
        <fullName evidence="1">Uncharacterized protein</fullName>
    </submittedName>
</protein>
<sequence>MAGFLGYQYFQSQSEETQAQVKIAETLSNNAKEMLDSQAKSFVKLSIQQQQTIQTLIAEKANENRTHFSKELEKRGELASERFMK</sequence>
<dbReference type="EMBL" id="JAMDKF010000033">
    <property type="protein sequence ID" value="MEE6042456.1"/>
    <property type="molecule type" value="Genomic_DNA"/>
</dbReference>
<accession>A0ABU7QM92</accession>
<gene>
    <name evidence="1" type="ORF">M5S13_11335</name>
</gene>
<organism evidence="1 2">
    <name type="scientific">Avibacterium paragallinarum</name>
    <name type="common">Haemophilus gallinarum</name>
    <dbReference type="NCBI Taxonomy" id="728"/>
    <lineage>
        <taxon>Bacteria</taxon>
        <taxon>Pseudomonadati</taxon>
        <taxon>Pseudomonadota</taxon>
        <taxon>Gammaproteobacteria</taxon>
        <taxon>Pasteurellales</taxon>
        <taxon>Pasteurellaceae</taxon>
        <taxon>Avibacterium</taxon>
    </lineage>
</organism>
<comment type="caution">
    <text evidence="1">The sequence shown here is derived from an EMBL/GenBank/DDBJ whole genome shotgun (WGS) entry which is preliminary data.</text>
</comment>
<keyword evidence="2" id="KW-1185">Reference proteome</keyword>
<evidence type="ECO:0000313" key="1">
    <source>
        <dbReference type="EMBL" id="MEE6042456.1"/>
    </source>
</evidence>
<reference evidence="1 2" key="1">
    <citation type="journal article" date="2022" name="Front. Microbiol.">
        <title>Commensal bacteria contribute to the growth of multidrug-resistant Avibacterium paragallinarum in chickens.</title>
        <authorList>
            <person name="Zhu J."/>
            <person name="Chen Y."/>
            <person name="Wu Y."/>
            <person name="Wang Y."/>
            <person name="Zhu K."/>
        </authorList>
    </citation>
    <scope>NUCLEOTIDE SEQUENCE [LARGE SCALE GENOMIC DNA]</scope>
    <source>
        <strain evidence="1 2">AV25</strain>
    </source>
</reference>
<dbReference type="RefSeq" id="WP_226537707.1">
    <property type="nucleotide sequence ID" value="NZ_CP081939.1"/>
</dbReference>
<dbReference type="Proteomes" id="UP001347884">
    <property type="component" value="Unassembled WGS sequence"/>
</dbReference>
<evidence type="ECO:0000313" key="2">
    <source>
        <dbReference type="Proteomes" id="UP001347884"/>
    </source>
</evidence>